<evidence type="ECO:0000256" key="5">
    <source>
        <dbReference type="SAM" id="MobiDB-lite"/>
    </source>
</evidence>
<protein>
    <recommendedName>
        <fullName evidence="9">Tim17-domain-containing protein</fullName>
    </recommendedName>
</protein>
<evidence type="ECO:0000256" key="4">
    <source>
        <dbReference type="ARBA" id="ARBA00023136"/>
    </source>
</evidence>
<dbReference type="Pfam" id="PF02466">
    <property type="entry name" value="Tim17"/>
    <property type="match status" value="1"/>
</dbReference>
<dbReference type="Proteomes" id="UP000274922">
    <property type="component" value="Unassembled WGS sequence"/>
</dbReference>
<dbReference type="AlphaFoldDB" id="A0A4P9XBC0"/>
<feature type="region of interest" description="Disordered" evidence="5">
    <location>
        <begin position="1"/>
        <end position="55"/>
    </location>
</feature>
<feature type="transmembrane region" description="Helical" evidence="6">
    <location>
        <begin position="181"/>
        <end position="199"/>
    </location>
</feature>
<keyword evidence="3 6" id="KW-1133">Transmembrane helix</keyword>
<evidence type="ECO:0000313" key="7">
    <source>
        <dbReference type="EMBL" id="RKP02714.1"/>
    </source>
</evidence>
<dbReference type="PANTHER" id="PTHR15371:SF0">
    <property type="entry name" value="SD19278P"/>
    <property type="match status" value="1"/>
</dbReference>
<dbReference type="PANTHER" id="PTHR15371">
    <property type="entry name" value="TIM23"/>
    <property type="match status" value="1"/>
</dbReference>
<dbReference type="GO" id="GO:0008320">
    <property type="term" value="F:protein transmembrane transporter activity"/>
    <property type="evidence" value="ECO:0007669"/>
    <property type="project" value="TreeGrafter"/>
</dbReference>
<dbReference type="STRING" id="1555241.A0A4P9XBC0"/>
<feature type="compositionally biased region" description="Low complexity" evidence="5">
    <location>
        <begin position="35"/>
        <end position="55"/>
    </location>
</feature>
<accession>A0A4P9XBC0</accession>
<dbReference type="OrthoDB" id="159299at2759"/>
<sequence length="278" mass="28285">MSDSSAVAPSAAAAAPAPSAQGGSSWFGGLFGRRSQSSSPSSTSSSSASPEGSKAAPVETIASMIGDVAPLARPVFPGAPSLSASPAAAGADSKNADAVEYLFIDEQPLFPGQQAPPKPTGSWGPLPMRTGYDKLLYGTGTAYLLGLSTAGAYGAARGWYLTRRQKRLIMINSVLNQSARYGPWAANSLGVMCLAWALTDNALEAYRETSDYYNHVAAAFTSGVLFKCTAGPRAAVLTGTLLSGAVLAYGAAAHYVGEWSDARAAKKDAPAAPAALAA</sequence>
<dbReference type="EMBL" id="ML014137">
    <property type="protein sequence ID" value="RKP02714.1"/>
    <property type="molecule type" value="Genomic_DNA"/>
</dbReference>
<comment type="subcellular location">
    <subcellularLocation>
        <location evidence="1">Membrane</location>
        <topology evidence="1">Multi-pass membrane protein</topology>
    </subcellularLocation>
</comment>
<evidence type="ECO:0008006" key="9">
    <source>
        <dbReference type="Google" id="ProtNLM"/>
    </source>
</evidence>
<evidence type="ECO:0000256" key="6">
    <source>
        <dbReference type="SAM" id="Phobius"/>
    </source>
</evidence>
<proteinExistence type="predicted"/>
<evidence type="ECO:0000313" key="8">
    <source>
        <dbReference type="Proteomes" id="UP000274922"/>
    </source>
</evidence>
<dbReference type="GO" id="GO:0005744">
    <property type="term" value="C:TIM23 mitochondrial import inner membrane translocase complex"/>
    <property type="evidence" value="ECO:0007669"/>
    <property type="project" value="TreeGrafter"/>
</dbReference>
<name>A0A4P9XBC0_9FUNG</name>
<dbReference type="GO" id="GO:0030150">
    <property type="term" value="P:protein import into mitochondrial matrix"/>
    <property type="evidence" value="ECO:0007669"/>
    <property type="project" value="TreeGrafter"/>
</dbReference>
<evidence type="ECO:0000256" key="1">
    <source>
        <dbReference type="ARBA" id="ARBA00004141"/>
    </source>
</evidence>
<feature type="transmembrane region" description="Helical" evidence="6">
    <location>
        <begin position="135"/>
        <end position="160"/>
    </location>
</feature>
<feature type="compositionally biased region" description="Low complexity" evidence="5">
    <location>
        <begin position="1"/>
        <end position="20"/>
    </location>
</feature>
<feature type="transmembrane region" description="Helical" evidence="6">
    <location>
        <begin position="234"/>
        <end position="257"/>
    </location>
</feature>
<evidence type="ECO:0000256" key="2">
    <source>
        <dbReference type="ARBA" id="ARBA00022692"/>
    </source>
</evidence>
<reference evidence="8" key="1">
    <citation type="journal article" date="2018" name="Nat. Microbiol.">
        <title>Leveraging single-cell genomics to expand the fungal tree of life.</title>
        <authorList>
            <person name="Ahrendt S.R."/>
            <person name="Quandt C.A."/>
            <person name="Ciobanu D."/>
            <person name="Clum A."/>
            <person name="Salamov A."/>
            <person name="Andreopoulos B."/>
            <person name="Cheng J.F."/>
            <person name="Woyke T."/>
            <person name="Pelin A."/>
            <person name="Henrissat B."/>
            <person name="Reynolds N.K."/>
            <person name="Benny G.L."/>
            <person name="Smith M.E."/>
            <person name="James T.Y."/>
            <person name="Grigoriev I.V."/>
        </authorList>
    </citation>
    <scope>NUCLEOTIDE SEQUENCE [LARGE SCALE GENOMIC DNA]</scope>
    <source>
        <strain evidence="8">ATCC 52028</strain>
    </source>
</reference>
<evidence type="ECO:0000256" key="3">
    <source>
        <dbReference type="ARBA" id="ARBA00022989"/>
    </source>
</evidence>
<keyword evidence="4 6" id="KW-0472">Membrane</keyword>
<organism evidence="7 8">
    <name type="scientific">Caulochytrium protostelioides</name>
    <dbReference type="NCBI Taxonomy" id="1555241"/>
    <lineage>
        <taxon>Eukaryota</taxon>
        <taxon>Fungi</taxon>
        <taxon>Fungi incertae sedis</taxon>
        <taxon>Chytridiomycota</taxon>
        <taxon>Chytridiomycota incertae sedis</taxon>
        <taxon>Chytridiomycetes</taxon>
        <taxon>Caulochytriales</taxon>
        <taxon>Caulochytriaceae</taxon>
        <taxon>Caulochytrium</taxon>
    </lineage>
</organism>
<gene>
    <name evidence="7" type="ORF">CXG81DRAFT_17682</name>
</gene>
<dbReference type="InterPro" id="IPR045238">
    <property type="entry name" value="Tim23-like"/>
</dbReference>
<keyword evidence="2 6" id="KW-0812">Transmembrane</keyword>
<keyword evidence="8" id="KW-1185">Reference proteome</keyword>